<dbReference type="STRING" id="375574.GCA_001418035_00531"/>
<feature type="domain" description="HTH lysR-type" evidence="5">
    <location>
        <begin position="1"/>
        <end position="59"/>
    </location>
</feature>
<dbReference type="InterPro" id="IPR000847">
    <property type="entry name" value="LysR_HTH_N"/>
</dbReference>
<dbReference type="Pfam" id="PF00126">
    <property type="entry name" value="HTH_1"/>
    <property type="match status" value="1"/>
</dbReference>
<evidence type="ECO:0000256" key="2">
    <source>
        <dbReference type="ARBA" id="ARBA00023015"/>
    </source>
</evidence>
<organism evidence="6 7">
    <name type="scientific">Gulbenkiania indica</name>
    <dbReference type="NCBI Taxonomy" id="375574"/>
    <lineage>
        <taxon>Bacteria</taxon>
        <taxon>Pseudomonadati</taxon>
        <taxon>Pseudomonadota</taxon>
        <taxon>Betaproteobacteria</taxon>
        <taxon>Neisseriales</taxon>
        <taxon>Chromobacteriaceae</taxon>
        <taxon>Gulbenkiania</taxon>
    </lineage>
</organism>
<evidence type="ECO:0000256" key="1">
    <source>
        <dbReference type="ARBA" id="ARBA00009437"/>
    </source>
</evidence>
<keyword evidence="4" id="KW-0804">Transcription</keyword>
<dbReference type="Proteomes" id="UP000243535">
    <property type="component" value="Unassembled WGS sequence"/>
</dbReference>
<gene>
    <name evidence="6" type="ORF">Ga0061063_0733</name>
</gene>
<dbReference type="Gene3D" id="3.40.190.290">
    <property type="match status" value="1"/>
</dbReference>
<dbReference type="InterPro" id="IPR005119">
    <property type="entry name" value="LysR_subst-bd"/>
</dbReference>
<evidence type="ECO:0000313" key="7">
    <source>
        <dbReference type="Proteomes" id="UP000243535"/>
    </source>
</evidence>
<dbReference type="Gene3D" id="1.10.10.10">
    <property type="entry name" value="Winged helix-like DNA-binding domain superfamily/Winged helix DNA-binding domain"/>
    <property type="match status" value="1"/>
</dbReference>
<dbReference type="OrthoDB" id="9178040at2"/>
<dbReference type="PROSITE" id="PS50931">
    <property type="entry name" value="HTH_LYSR"/>
    <property type="match status" value="1"/>
</dbReference>
<dbReference type="AlphaFoldDB" id="A0A0K6GTM3"/>
<dbReference type="GO" id="GO:0043565">
    <property type="term" value="F:sequence-specific DNA binding"/>
    <property type="evidence" value="ECO:0007669"/>
    <property type="project" value="TreeGrafter"/>
</dbReference>
<accession>A0A0K6GTM3</accession>
<dbReference type="RefSeq" id="WP_054286696.1">
    <property type="nucleotide sequence ID" value="NZ_CYHA01000001.1"/>
</dbReference>
<evidence type="ECO:0000256" key="4">
    <source>
        <dbReference type="ARBA" id="ARBA00023163"/>
    </source>
</evidence>
<reference evidence="7" key="1">
    <citation type="submission" date="2015-08" db="EMBL/GenBank/DDBJ databases">
        <authorList>
            <person name="Varghese N."/>
        </authorList>
    </citation>
    <scope>NUCLEOTIDE SEQUENCE [LARGE SCALE GENOMIC DNA]</scope>
    <source>
        <strain evidence="7">DSM 17901</strain>
    </source>
</reference>
<protein>
    <submittedName>
        <fullName evidence="6">DNA-binding transcriptional regulator, LysR family</fullName>
    </submittedName>
</protein>
<dbReference type="EMBL" id="CYHA01000001">
    <property type="protein sequence ID" value="CUA81886.1"/>
    <property type="molecule type" value="Genomic_DNA"/>
</dbReference>
<evidence type="ECO:0000313" key="6">
    <source>
        <dbReference type="EMBL" id="CUA81886.1"/>
    </source>
</evidence>
<name>A0A0K6GTM3_9NEIS</name>
<dbReference type="Pfam" id="PF03466">
    <property type="entry name" value="LysR_substrate"/>
    <property type="match status" value="1"/>
</dbReference>
<evidence type="ECO:0000256" key="3">
    <source>
        <dbReference type="ARBA" id="ARBA00023125"/>
    </source>
</evidence>
<dbReference type="GO" id="GO:0006351">
    <property type="term" value="P:DNA-templated transcription"/>
    <property type="evidence" value="ECO:0007669"/>
    <property type="project" value="TreeGrafter"/>
</dbReference>
<dbReference type="PANTHER" id="PTHR30537">
    <property type="entry name" value="HTH-TYPE TRANSCRIPTIONAL REGULATOR"/>
    <property type="match status" value="1"/>
</dbReference>
<dbReference type="SUPFAM" id="SSF53850">
    <property type="entry name" value="Periplasmic binding protein-like II"/>
    <property type="match status" value="1"/>
</dbReference>
<dbReference type="PANTHER" id="PTHR30537:SF31">
    <property type="entry name" value="TRANSCRIPTIONAL REGULATOR, LYSR FAMILY"/>
    <property type="match status" value="1"/>
</dbReference>
<dbReference type="FunFam" id="1.10.10.10:FF:000001">
    <property type="entry name" value="LysR family transcriptional regulator"/>
    <property type="match status" value="1"/>
</dbReference>
<evidence type="ECO:0000259" key="5">
    <source>
        <dbReference type="PROSITE" id="PS50931"/>
    </source>
</evidence>
<dbReference type="InterPro" id="IPR036390">
    <property type="entry name" value="WH_DNA-bd_sf"/>
</dbReference>
<dbReference type="CDD" id="cd08473">
    <property type="entry name" value="PBP2_CrgA_like_4"/>
    <property type="match status" value="1"/>
</dbReference>
<dbReference type="GO" id="GO:0003700">
    <property type="term" value="F:DNA-binding transcription factor activity"/>
    <property type="evidence" value="ECO:0007669"/>
    <property type="project" value="InterPro"/>
</dbReference>
<keyword evidence="2" id="KW-0805">Transcription regulation</keyword>
<sequence length="307" mass="33605">MSDLNDLYYFAKVVEYGGFMAAGRALGVPKSRLSRRVAELEERLGVRLLHRTTRKLALTDLGTQYYRHCQAMLAEAEAAQETIDRARAEPRGVVRVSCPELLCKTLLAPVLPGFMQRNPQVKVWLEITNRRVDLLEEGVDVALRVRPQMEDSASLVARRLGISGYALVASPALLATHGMPRRPEDLLAMPVVAMSRPDNRTSIVLTDPTGTTQTLTFDSPRLMGDDLVLLSAAAEAGIGIGALPTLVCHEAMAAGRLVALLPEYQLPGGILHAVFPSRRGLVPAVRAFIDFLVEELVPPNHPAYDRL</sequence>
<dbReference type="SUPFAM" id="SSF46785">
    <property type="entry name" value="Winged helix' DNA-binding domain"/>
    <property type="match status" value="1"/>
</dbReference>
<comment type="similarity">
    <text evidence="1">Belongs to the LysR transcriptional regulatory family.</text>
</comment>
<dbReference type="InterPro" id="IPR036388">
    <property type="entry name" value="WH-like_DNA-bd_sf"/>
</dbReference>
<proteinExistence type="inferred from homology"/>
<dbReference type="InterPro" id="IPR058163">
    <property type="entry name" value="LysR-type_TF_proteobact-type"/>
</dbReference>
<keyword evidence="3 6" id="KW-0238">DNA-binding</keyword>
<keyword evidence="7" id="KW-1185">Reference proteome</keyword>